<name>A0A7T2QL09_9BACI</name>
<organism evidence="1 2">
    <name type="scientific">Bacillus tropicus</name>
    <dbReference type="NCBI Taxonomy" id="2026188"/>
    <lineage>
        <taxon>Bacteria</taxon>
        <taxon>Bacillati</taxon>
        <taxon>Bacillota</taxon>
        <taxon>Bacilli</taxon>
        <taxon>Bacillales</taxon>
        <taxon>Bacillaceae</taxon>
        <taxon>Bacillus</taxon>
        <taxon>Bacillus cereus group</taxon>
    </lineage>
</organism>
<proteinExistence type="predicted"/>
<reference evidence="1 2" key="1">
    <citation type="submission" date="2020-12" db="EMBL/GenBank/DDBJ databases">
        <title>FDA dAtabase for Regulatory Grade micrObial Sequences (FDA-ARGOS): Supporting development and validation of Infectious Disease Dx tests.</title>
        <authorList>
            <person name="Nelson B."/>
            <person name="Plummer A."/>
            <person name="Tallon L."/>
            <person name="Sadzewicz L."/>
            <person name="Zhao X."/>
            <person name="Boylan J."/>
            <person name="Ott S."/>
            <person name="Bowen H."/>
            <person name="Vavikolanu K."/>
            <person name="Mehta A."/>
            <person name="Aluvathingal J."/>
            <person name="Nadendla S."/>
            <person name="Myers T."/>
            <person name="Yan Y."/>
            <person name="Sichtig H."/>
        </authorList>
    </citation>
    <scope>NUCLEOTIDE SEQUENCE [LARGE SCALE GENOMIC DNA]</scope>
    <source>
        <strain evidence="1 2">FDAARGOS_920</strain>
        <plasmid evidence="1 2">unnamed</plasmid>
    </source>
</reference>
<gene>
    <name evidence="1" type="ORF">I6G77_28010</name>
</gene>
<evidence type="ECO:0000313" key="1">
    <source>
        <dbReference type="EMBL" id="QPR80658.1"/>
    </source>
</evidence>
<geneLocation type="plasmid" evidence="1 2">
    <name>unnamed</name>
</geneLocation>
<sequence>MIDVIKLVCCHYKNNISKNCYKRTLTDLLQYYKDSNEKLFNAQKNLDDFVESIIPINNISAALLVNHKFTEFMMDTKEFYNNNNHKLSECKYDPKSCTTQFMDAINGIHDIYTKFIELKGRYKQIDDLIANLYDYHKKQSTSKDIYCKFGIDGSGQLMCMLYNFNVNLTSSSTIYVFYGLRSSTRMFINYNPYRELYIMDFKSDISRQGYGAFVLTELPKIVQEINNRIKKNGYVSISPTDTITSIAGDISPDGTISQQDLINFYDKYGYISNNKLYKKV</sequence>
<keyword evidence="2" id="KW-1185">Reference proteome</keyword>
<dbReference type="Proteomes" id="UP000594791">
    <property type="component" value="Plasmid unnamed"/>
</dbReference>
<keyword evidence="1" id="KW-0614">Plasmid</keyword>
<protein>
    <submittedName>
        <fullName evidence="1">Uncharacterized protein</fullName>
    </submittedName>
</protein>
<dbReference type="RefSeq" id="WP_042514421.1">
    <property type="nucleotide sequence ID" value="NZ_CP065740.1"/>
</dbReference>
<evidence type="ECO:0000313" key="2">
    <source>
        <dbReference type="Proteomes" id="UP000594791"/>
    </source>
</evidence>
<dbReference type="EMBL" id="CP065740">
    <property type="protein sequence ID" value="QPR80658.1"/>
    <property type="molecule type" value="Genomic_DNA"/>
</dbReference>
<accession>A0A7T2QL09</accession>